<organism evidence="1 2">
    <name type="scientific">Nocardioides seonyuensis</name>
    <dbReference type="NCBI Taxonomy" id="2518371"/>
    <lineage>
        <taxon>Bacteria</taxon>
        <taxon>Bacillati</taxon>
        <taxon>Actinomycetota</taxon>
        <taxon>Actinomycetes</taxon>
        <taxon>Propionibacteriales</taxon>
        <taxon>Nocardioidaceae</taxon>
        <taxon>Nocardioides</taxon>
    </lineage>
</organism>
<dbReference type="RefSeq" id="WP_135268823.1">
    <property type="nucleotide sequence ID" value="NZ_CP038436.1"/>
</dbReference>
<evidence type="ECO:0000313" key="1">
    <source>
        <dbReference type="EMBL" id="QBX56838.1"/>
    </source>
</evidence>
<dbReference type="Proteomes" id="UP000294853">
    <property type="component" value="Chromosome"/>
</dbReference>
<dbReference type="AlphaFoldDB" id="A0A4P7IHP0"/>
<dbReference type="EMBL" id="CP038436">
    <property type="protein sequence ID" value="QBX56838.1"/>
    <property type="molecule type" value="Genomic_DNA"/>
</dbReference>
<name>A0A4P7IHP0_9ACTN</name>
<dbReference type="OrthoDB" id="4243321at2"/>
<reference evidence="1 2" key="1">
    <citation type="submission" date="2019-03" db="EMBL/GenBank/DDBJ databases">
        <title>Three New Species of Nocardioides, Nocardioides euryhalodurans sp. nov., Nocardioides seonyuensis sp. nov. and Nocardioides eburneoflavus sp. nov. Iolated from Soil.</title>
        <authorList>
            <person name="Roh S.G."/>
            <person name="Lee C."/>
            <person name="Kim M.-K."/>
            <person name="Kim S.B."/>
        </authorList>
    </citation>
    <scope>NUCLEOTIDE SEQUENCE [LARGE SCALE GENOMIC DNA]</scope>
    <source>
        <strain evidence="1 2">MMS17-SY207-3</strain>
    </source>
</reference>
<proteinExistence type="predicted"/>
<keyword evidence="2" id="KW-1185">Reference proteome</keyword>
<dbReference type="KEGG" id="nsn:EXE58_16190"/>
<sequence>MSERAVPFHCPYCGDENLFPHEGAGAWECRSCLRAFSVKMLGMIRPAGSGGAS</sequence>
<accession>A0A4P7IHP0</accession>
<evidence type="ECO:0000313" key="2">
    <source>
        <dbReference type="Proteomes" id="UP000294853"/>
    </source>
</evidence>
<gene>
    <name evidence="1" type="ORF">EXE58_16190</name>
</gene>
<protein>
    <submittedName>
        <fullName evidence="1">Insertion element protein</fullName>
    </submittedName>
</protein>